<dbReference type="InterPro" id="IPR009081">
    <property type="entry name" value="PP-bd_ACP"/>
</dbReference>
<gene>
    <name evidence="6" type="ORF">SRAS04492_LOCUS2561</name>
</gene>
<dbReference type="GO" id="GO:0000035">
    <property type="term" value="F:acyl binding"/>
    <property type="evidence" value="ECO:0007669"/>
    <property type="project" value="TreeGrafter"/>
</dbReference>
<dbReference type="PROSITE" id="PS50075">
    <property type="entry name" value="CARRIER"/>
    <property type="match status" value="1"/>
</dbReference>
<evidence type="ECO:0000256" key="4">
    <source>
        <dbReference type="RuleBase" id="RU000722"/>
    </source>
</evidence>
<name>A0A7S3CKG9_9SPIT</name>
<dbReference type="InterPro" id="IPR003231">
    <property type="entry name" value="ACP"/>
</dbReference>
<dbReference type="HAMAP" id="MF_01217">
    <property type="entry name" value="Acyl_carrier"/>
    <property type="match status" value="1"/>
</dbReference>
<dbReference type="PANTHER" id="PTHR20863">
    <property type="entry name" value="ACYL CARRIER PROTEIN"/>
    <property type="match status" value="1"/>
</dbReference>
<dbReference type="EMBL" id="HBIA01004846">
    <property type="protein sequence ID" value="CAE0230767.1"/>
    <property type="molecule type" value="Transcribed_RNA"/>
</dbReference>
<comment type="similarity">
    <text evidence="1">Belongs to the acyl carrier protein (ACP) family.</text>
</comment>
<sequence length="151" mass="16789">MKKFAARLVAQQTARPVAFAQVRLMSSVMKKPTMFASVFAQSSVRSFSAAPEDEPSQQLSDSEIIELVEGKIFEVLKSAAKCDHSKLSRTATFEELGFDSLDGVELVLALEEHFGIDLVNEEAEKINTVMDAIQIFHSQVLQRLNVEVKNE</sequence>
<keyword evidence="2 4" id="KW-0596">Phosphopantetheine</keyword>
<feature type="domain" description="Carrier" evidence="5">
    <location>
        <begin position="63"/>
        <end position="140"/>
    </location>
</feature>
<dbReference type="AlphaFoldDB" id="A0A7S3CKG9"/>
<dbReference type="PANTHER" id="PTHR20863:SF76">
    <property type="entry name" value="CARRIER DOMAIN-CONTAINING PROTEIN"/>
    <property type="match status" value="1"/>
</dbReference>
<evidence type="ECO:0000256" key="2">
    <source>
        <dbReference type="ARBA" id="ARBA00022450"/>
    </source>
</evidence>
<evidence type="ECO:0000313" key="6">
    <source>
        <dbReference type="EMBL" id="CAE0230767.1"/>
    </source>
</evidence>
<evidence type="ECO:0000259" key="5">
    <source>
        <dbReference type="PROSITE" id="PS50075"/>
    </source>
</evidence>
<accession>A0A7S3CKG9</accession>
<keyword evidence="3" id="KW-0597">Phosphoprotein</keyword>
<dbReference type="Pfam" id="PF00550">
    <property type="entry name" value="PP-binding"/>
    <property type="match status" value="1"/>
</dbReference>
<organism evidence="6">
    <name type="scientific">Strombidium rassoulzadegani</name>
    <dbReference type="NCBI Taxonomy" id="1082188"/>
    <lineage>
        <taxon>Eukaryota</taxon>
        <taxon>Sar</taxon>
        <taxon>Alveolata</taxon>
        <taxon>Ciliophora</taxon>
        <taxon>Intramacronucleata</taxon>
        <taxon>Spirotrichea</taxon>
        <taxon>Oligotrichia</taxon>
        <taxon>Strombidiidae</taxon>
        <taxon>Strombidium</taxon>
    </lineage>
</organism>
<keyword evidence="4" id="KW-0275">Fatty acid biosynthesis</keyword>
<protein>
    <recommendedName>
        <fullName evidence="4">Acyl carrier protein</fullName>
    </recommendedName>
</protein>
<proteinExistence type="inferred from homology"/>
<reference evidence="6" key="1">
    <citation type="submission" date="2021-01" db="EMBL/GenBank/DDBJ databases">
        <authorList>
            <person name="Corre E."/>
            <person name="Pelletier E."/>
            <person name="Niang G."/>
            <person name="Scheremetjew M."/>
            <person name="Finn R."/>
            <person name="Kale V."/>
            <person name="Holt S."/>
            <person name="Cochrane G."/>
            <person name="Meng A."/>
            <person name="Brown T."/>
            <person name="Cohen L."/>
        </authorList>
    </citation>
    <scope>NUCLEOTIDE SEQUENCE</scope>
    <source>
        <strain evidence="6">Ras09</strain>
    </source>
</reference>
<dbReference type="SUPFAM" id="SSF47336">
    <property type="entry name" value="ACP-like"/>
    <property type="match status" value="1"/>
</dbReference>
<evidence type="ECO:0000256" key="1">
    <source>
        <dbReference type="ARBA" id="ARBA00010930"/>
    </source>
</evidence>
<dbReference type="GO" id="GO:0000036">
    <property type="term" value="F:acyl carrier activity"/>
    <property type="evidence" value="ECO:0007669"/>
    <property type="project" value="TreeGrafter"/>
</dbReference>
<dbReference type="InterPro" id="IPR036736">
    <property type="entry name" value="ACP-like_sf"/>
</dbReference>
<evidence type="ECO:0000256" key="3">
    <source>
        <dbReference type="ARBA" id="ARBA00022553"/>
    </source>
</evidence>
<keyword evidence="4" id="KW-0444">Lipid biosynthesis</keyword>
<keyword evidence="4" id="KW-0276">Fatty acid metabolism</keyword>
<dbReference type="Gene3D" id="1.10.1200.10">
    <property type="entry name" value="ACP-like"/>
    <property type="match status" value="1"/>
</dbReference>
<comment type="function">
    <text evidence="4">Carrier of the growing fatty acid chain in fatty acid biosynthesis.</text>
</comment>
<keyword evidence="4" id="KW-0443">Lipid metabolism</keyword>